<evidence type="ECO:0000256" key="2">
    <source>
        <dbReference type="ARBA" id="ARBA00022824"/>
    </source>
</evidence>
<dbReference type="GO" id="GO:0005524">
    <property type="term" value="F:ATP binding"/>
    <property type="evidence" value="ECO:0007669"/>
    <property type="project" value="UniProtKB-KW"/>
</dbReference>
<sequence length="711" mass="80542">MRIIFFFVAVFYLCTISYANVGIDFGSDYIEVAGPHTGNNVDIVLNEQSHRKTDSYIGFRNGDRYIGDQAKALAARFPLNMVTMMNKLIGVTYNSTDFENFKKLEYEFETRHEEDNTVGFSFGGRDGNYTVEELYAMMLHYCQNIAQKDGVNDPKNFVVTVPFHSSLGKRQIILEAARMVGLNVMGLMHSTTAAALYYGVRRRGFENKTINLLIYDIGSTHTEVGIYKFSPPVQEGGKKIKSADSFGTLTTMSVVDDNFLGGRAFDLCISRLLEKEAMAKMKIGKVIGGKTVAERKSQFSLLRAAKKAREVLSANSKTPVTVEGIVPDRDFHTEITRKDFEEKCSELFERVPKVAEEALKKSGLDLKDIDAFEMMGGTSRTPKILADLSTFLGREVDRTLNSDESAAIGAAYYALRLSPFYRVRSFRVVEHIPFKFFFTITPSLNNSSVSKRVLVEQPIIGSRKSITLNRTDDFSIQLFDSQDFVGEISVTGVKEALKLLQEKKSDFDHPNNTHIVRIQLLLNESGLFEVEEADVIIRYAVNVSVKVKVNTTDELPNTTEEVKQVVKMKRETMSLSTKVRFVNPSLLSEENFQKSRKKILDILDKERRKHEAATAKNNLETYVFWVKREGVLENTSFLSLLSEVEIDRLKGKLSEIQEWLEDGEGSYETCTKEEYEKKLKELKDLVRQETQNNTETRNPQESDDDAVKGDL</sequence>
<dbReference type="FunFam" id="3.90.640.10:FF:000004">
    <property type="entry name" value="Heat shock 70 kDa protein 4"/>
    <property type="match status" value="1"/>
</dbReference>
<keyword evidence="8" id="KW-1185">Reference proteome</keyword>
<dbReference type="GO" id="GO:0034663">
    <property type="term" value="C:endoplasmic reticulum chaperone complex"/>
    <property type="evidence" value="ECO:0007669"/>
    <property type="project" value="TreeGrafter"/>
</dbReference>
<evidence type="ECO:0000256" key="5">
    <source>
        <dbReference type="SAM" id="MobiDB-lite"/>
    </source>
</evidence>
<organism evidence="7 8">
    <name type="scientific">Trypanosoma theileri</name>
    <dbReference type="NCBI Taxonomy" id="67003"/>
    <lineage>
        <taxon>Eukaryota</taxon>
        <taxon>Discoba</taxon>
        <taxon>Euglenozoa</taxon>
        <taxon>Kinetoplastea</taxon>
        <taxon>Metakinetoplastina</taxon>
        <taxon>Trypanosomatida</taxon>
        <taxon>Trypanosomatidae</taxon>
        <taxon>Trypanosoma</taxon>
    </lineage>
</organism>
<keyword evidence="3" id="KW-0067">ATP-binding</keyword>
<evidence type="ECO:0000256" key="3">
    <source>
        <dbReference type="ARBA" id="ARBA00022840"/>
    </source>
</evidence>
<dbReference type="OrthoDB" id="10262720at2759"/>
<dbReference type="InterPro" id="IPR013126">
    <property type="entry name" value="Hsp_70_fam"/>
</dbReference>
<feature type="signal peptide" evidence="6">
    <location>
        <begin position="1"/>
        <end position="19"/>
    </location>
</feature>
<dbReference type="STRING" id="67003.A0A1X0P4V9"/>
<reference evidence="7 8" key="1">
    <citation type="submission" date="2017-03" db="EMBL/GenBank/DDBJ databases">
        <title>An alternative strategy for trypanosome survival in the mammalian bloodstream revealed through genome and transcriptome analysis of the ubiquitous bovine parasite Trypanosoma (Megatrypanum) theileri.</title>
        <authorList>
            <person name="Kelly S."/>
            <person name="Ivens A."/>
            <person name="Mott A."/>
            <person name="O'Neill E."/>
            <person name="Emms D."/>
            <person name="Macleod O."/>
            <person name="Voorheis P."/>
            <person name="Matthews J."/>
            <person name="Matthews K."/>
            <person name="Carrington M."/>
        </authorList>
    </citation>
    <scope>NUCLEOTIDE SEQUENCE [LARGE SCALE GENOMIC DNA]</scope>
    <source>
        <strain evidence="7">Edinburgh</strain>
    </source>
</reference>
<evidence type="ECO:0000256" key="1">
    <source>
        <dbReference type="ARBA" id="ARBA00022741"/>
    </source>
</evidence>
<dbReference type="PRINTS" id="PR00301">
    <property type="entry name" value="HEATSHOCK70"/>
</dbReference>
<keyword evidence="2" id="KW-0256">Endoplasmic reticulum</keyword>
<dbReference type="AlphaFoldDB" id="A0A1X0P4V9"/>
<dbReference type="Pfam" id="PF00012">
    <property type="entry name" value="HSP70"/>
    <property type="match status" value="1"/>
</dbReference>
<proteinExistence type="predicted"/>
<dbReference type="VEuPathDB" id="TriTrypDB:TM35_000041980"/>
<name>A0A1X0P4V9_9TRYP</name>
<dbReference type="Proteomes" id="UP000192257">
    <property type="component" value="Unassembled WGS sequence"/>
</dbReference>
<keyword evidence="6" id="KW-0732">Signal</keyword>
<evidence type="ECO:0000313" key="7">
    <source>
        <dbReference type="EMBL" id="ORC91984.1"/>
    </source>
</evidence>
<protein>
    <submittedName>
        <fullName evidence="7">Hypoxia up-regulated 1</fullName>
    </submittedName>
</protein>
<dbReference type="EMBL" id="NBCO01000004">
    <property type="protein sequence ID" value="ORC91984.1"/>
    <property type="molecule type" value="Genomic_DNA"/>
</dbReference>
<comment type="caution">
    <text evidence="7">The sequence shown here is derived from an EMBL/GenBank/DDBJ whole genome shotgun (WGS) entry which is preliminary data.</text>
</comment>
<dbReference type="SUPFAM" id="SSF53067">
    <property type="entry name" value="Actin-like ATPase domain"/>
    <property type="match status" value="2"/>
</dbReference>
<dbReference type="InterPro" id="IPR043129">
    <property type="entry name" value="ATPase_NBD"/>
</dbReference>
<dbReference type="Gene3D" id="3.30.420.40">
    <property type="match status" value="2"/>
</dbReference>
<feature type="chain" id="PRO_5012236301" evidence="6">
    <location>
        <begin position="20"/>
        <end position="711"/>
    </location>
</feature>
<dbReference type="Gene3D" id="2.60.34.10">
    <property type="entry name" value="Substrate Binding Domain Of DNAk, Chain A, domain 1"/>
    <property type="match status" value="1"/>
</dbReference>
<dbReference type="InterPro" id="IPR029047">
    <property type="entry name" value="HSP70_peptide-bd_sf"/>
</dbReference>
<dbReference type="Gene3D" id="3.30.30.30">
    <property type="match status" value="1"/>
</dbReference>
<dbReference type="InterPro" id="IPR029048">
    <property type="entry name" value="HSP70_C_sf"/>
</dbReference>
<dbReference type="Gene3D" id="1.20.1270.10">
    <property type="match status" value="1"/>
</dbReference>
<accession>A0A1X0P4V9</accession>
<gene>
    <name evidence="7" type="ORF">TM35_000041980</name>
</gene>
<feature type="region of interest" description="Disordered" evidence="5">
    <location>
        <begin position="686"/>
        <end position="711"/>
    </location>
</feature>
<dbReference type="PANTHER" id="PTHR45639">
    <property type="entry name" value="HSC70CB, ISOFORM G-RELATED"/>
    <property type="match status" value="1"/>
</dbReference>
<dbReference type="GO" id="GO:0140662">
    <property type="term" value="F:ATP-dependent protein folding chaperone"/>
    <property type="evidence" value="ECO:0007669"/>
    <property type="project" value="InterPro"/>
</dbReference>
<dbReference type="PANTHER" id="PTHR45639:SF3">
    <property type="entry name" value="HYPOXIA UP-REGULATED PROTEIN 1"/>
    <property type="match status" value="1"/>
</dbReference>
<evidence type="ECO:0000256" key="4">
    <source>
        <dbReference type="ARBA" id="ARBA00023186"/>
    </source>
</evidence>
<keyword evidence="1" id="KW-0547">Nucleotide-binding</keyword>
<dbReference type="GeneID" id="39982172"/>
<dbReference type="GO" id="GO:0030968">
    <property type="term" value="P:endoplasmic reticulum unfolded protein response"/>
    <property type="evidence" value="ECO:0007669"/>
    <property type="project" value="TreeGrafter"/>
</dbReference>
<evidence type="ECO:0000256" key="6">
    <source>
        <dbReference type="SAM" id="SignalP"/>
    </source>
</evidence>
<dbReference type="Gene3D" id="3.90.640.10">
    <property type="entry name" value="Actin, Chain A, domain 4"/>
    <property type="match status" value="1"/>
</dbReference>
<dbReference type="SUPFAM" id="SSF100934">
    <property type="entry name" value="Heat shock protein 70kD (HSP70), C-terminal subdomain"/>
    <property type="match status" value="1"/>
</dbReference>
<feature type="compositionally biased region" description="Polar residues" evidence="5">
    <location>
        <begin position="688"/>
        <end position="699"/>
    </location>
</feature>
<evidence type="ECO:0000313" key="8">
    <source>
        <dbReference type="Proteomes" id="UP000192257"/>
    </source>
</evidence>
<keyword evidence="4" id="KW-0143">Chaperone</keyword>
<dbReference type="CDD" id="cd10230">
    <property type="entry name" value="ASKHA_NBD_HSP70_HYOU1"/>
    <property type="match status" value="1"/>
</dbReference>
<dbReference type="RefSeq" id="XP_028886050.1">
    <property type="nucleotide sequence ID" value="XM_029022392.1"/>
</dbReference>